<evidence type="ECO:0000259" key="2">
    <source>
        <dbReference type="Pfam" id="PF01478"/>
    </source>
</evidence>
<evidence type="ECO:0000313" key="4">
    <source>
        <dbReference type="Proteomes" id="UP000522864"/>
    </source>
</evidence>
<reference evidence="3 4" key="1">
    <citation type="submission" date="2020-04" db="EMBL/GenBank/DDBJ databases">
        <title>Molecular characterization of pseudomonads from Agaricus bisporus reveal novel blotch 2 pathogens in Western Europe.</title>
        <authorList>
            <person name="Taparia T."/>
            <person name="Krijger M."/>
            <person name="Haynes E."/>
            <person name="Elpinstone J.G."/>
            <person name="Noble R."/>
            <person name="Van Der Wolf J."/>
        </authorList>
    </citation>
    <scope>NUCLEOTIDE SEQUENCE [LARGE SCALE GENOMIC DNA]</scope>
    <source>
        <strain evidence="3 4">G9001</strain>
    </source>
</reference>
<accession>A0A7Y8BT05</accession>
<keyword evidence="1" id="KW-1133">Transmembrane helix</keyword>
<proteinExistence type="predicted"/>
<comment type="caution">
    <text evidence="3">The sequence shown here is derived from an EMBL/GenBank/DDBJ whole genome shotgun (WGS) entry which is preliminary data.</text>
</comment>
<evidence type="ECO:0000256" key="1">
    <source>
        <dbReference type="SAM" id="Phobius"/>
    </source>
</evidence>
<keyword evidence="1" id="KW-0812">Transmembrane</keyword>
<sequence length="176" mass="18397">MSTEMLVSTVLLIGLLGVAVVSDLLHHRIPNTLVLLGLALGLVGQMYAGGVSGLGGSLLGILICFALFLPMYALGGMAAGDVKLMAVVGGFLPFHYAIWAALFSLIAGGVCGLLIVLVRGQLFKTLGRYWLILRAQAYLAPTSDEVAGKPFPYSIAILLGTLNTVHWQLFANGLGG</sequence>
<keyword evidence="1" id="KW-0472">Membrane</keyword>
<feature type="transmembrane region" description="Helical" evidence="1">
    <location>
        <begin position="96"/>
        <end position="118"/>
    </location>
</feature>
<dbReference type="GO" id="GO:0004190">
    <property type="term" value="F:aspartic-type endopeptidase activity"/>
    <property type="evidence" value="ECO:0007669"/>
    <property type="project" value="InterPro"/>
</dbReference>
<dbReference type="RefSeq" id="WP_152737075.1">
    <property type="nucleotide sequence ID" value="NZ_JACAQA010000013.1"/>
</dbReference>
<feature type="domain" description="Prepilin type IV endopeptidase peptidase" evidence="2">
    <location>
        <begin position="11"/>
        <end position="113"/>
    </location>
</feature>
<feature type="transmembrane region" description="Helical" evidence="1">
    <location>
        <begin position="58"/>
        <end position="76"/>
    </location>
</feature>
<protein>
    <submittedName>
        <fullName evidence="3">Prepilin peptidase</fullName>
    </submittedName>
</protein>
<evidence type="ECO:0000313" key="3">
    <source>
        <dbReference type="EMBL" id="NWB86761.1"/>
    </source>
</evidence>
<dbReference type="GO" id="GO:0016020">
    <property type="term" value="C:membrane"/>
    <property type="evidence" value="ECO:0007669"/>
    <property type="project" value="InterPro"/>
</dbReference>
<gene>
    <name evidence="3" type="ORF">HX830_17935</name>
</gene>
<organism evidence="3 4">
    <name type="scientific">Pseudomonas gingeri</name>
    <dbReference type="NCBI Taxonomy" id="117681"/>
    <lineage>
        <taxon>Bacteria</taxon>
        <taxon>Pseudomonadati</taxon>
        <taxon>Pseudomonadota</taxon>
        <taxon>Gammaproteobacteria</taxon>
        <taxon>Pseudomonadales</taxon>
        <taxon>Pseudomonadaceae</taxon>
        <taxon>Pseudomonas</taxon>
    </lineage>
</organism>
<dbReference type="Gene3D" id="1.20.120.1220">
    <property type="match status" value="1"/>
</dbReference>
<dbReference type="EMBL" id="JACAQA010000013">
    <property type="protein sequence ID" value="NWB86761.1"/>
    <property type="molecule type" value="Genomic_DNA"/>
</dbReference>
<dbReference type="Pfam" id="PF01478">
    <property type="entry name" value="Peptidase_A24"/>
    <property type="match status" value="1"/>
</dbReference>
<dbReference type="Proteomes" id="UP000522864">
    <property type="component" value="Unassembled WGS sequence"/>
</dbReference>
<feature type="transmembrane region" description="Helical" evidence="1">
    <location>
        <begin position="32"/>
        <end position="51"/>
    </location>
</feature>
<dbReference type="AlphaFoldDB" id="A0A7Y8BT05"/>
<name>A0A7Y8BT05_9PSED</name>
<dbReference type="InterPro" id="IPR000045">
    <property type="entry name" value="Prepilin_IV_endopep_pep"/>
</dbReference>